<protein>
    <submittedName>
        <fullName evidence="12">Heterodimeric efflux ABC transporter, permease/ATP-binding subunit 1</fullName>
    </submittedName>
</protein>
<sequence length="594" mass="64426">MGGRVRTEADVPIRRYGQLLVRYLRPQRGRALLLGVLLCTSIVLQLANPQIVRAFLDAASGTGPLEDLWVAALAFLAVAVVQQISAVATSYVSETVGWTATNLMRADLAEHCLRLDLSFHKRHTPGELIERIDGDVNALANFFSQLVVRVLGNGLVLAGVLVLMFREDWRLGLGFAVFAVLALASLNQVRNVAVPHFVTARQSTAAIIGFIQERIAGTEDIRSGGFVPHVMRRFYDLQRDRLRKQQKSASMGSFVFSTNQAVFTLGYGMTFTLGAWLFGAGALSLGAVYLAVHYMEMLQRPLSQITQQMEDLQKAGASVTRIDALLRTENAVPDGAGGAGAPLPTGPLSVELDRVSFAYADEPEGHILSDVSFHLGPGKALGLLGRTGSGKSTLVKLVFRFHDATSGAVRVGGADVRTLRVADLRRRIGMVTQDVQLFHATVRQNLTFFQEGIPDEQIMAALERLGLSDWFRALPEGLDTELAAGAAGLSAGEQQLLAFTRVFLRDPGLVILDEASSRLDPATERLVEAAVDRLLEHRTAIVIAHRLHTVERVDDVLVLEGGRVVEYGPRARLGADAGSRYGRLLRTGAELALA</sequence>
<dbReference type="InterPro" id="IPR027417">
    <property type="entry name" value="P-loop_NTPase"/>
</dbReference>
<dbReference type="Pfam" id="PF00005">
    <property type="entry name" value="ABC_tran"/>
    <property type="match status" value="1"/>
</dbReference>
<dbReference type="AlphaFoldDB" id="A0A6J4J6W6"/>
<dbReference type="Gene3D" id="3.40.50.300">
    <property type="entry name" value="P-loop containing nucleotide triphosphate hydrolases"/>
    <property type="match status" value="1"/>
</dbReference>
<dbReference type="InterPro" id="IPR036640">
    <property type="entry name" value="ABC1_TM_sf"/>
</dbReference>
<dbReference type="InterPro" id="IPR003439">
    <property type="entry name" value="ABC_transporter-like_ATP-bd"/>
</dbReference>
<feature type="transmembrane region" description="Helical" evidence="9">
    <location>
        <begin position="68"/>
        <end position="92"/>
    </location>
</feature>
<dbReference type="Pfam" id="PF00664">
    <property type="entry name" value="ABC_membrane"/>
    <property type="match status" value="1"/>
</dbReference>
<dbReference type="FunFam" id="3.40.50.300:FF:000299">
    <property type="entry name" value="ABC transporter ATP-binding protein/permease"/>
    <property type="match status" value="1"/>
</dbReference>
<feature type="transmembrane region" description="Helical" evidence="9">
    <location>
        <begin position="31"/>
        <end position="48"/>
    </location>
</feature>
<evidence type="ECO:0000256" key="6">
    <source>
        <dbReference type="ARBA" id="ARBA00022840"/>
    </source>
</evidence>
<dbReference type="GO" id="GO:0015421">
    <property type="term" value="F:ABC-type oligopeptide transporter activity"/>
    <property type="evidence" value="ECO:0007669"/>
    <property type="project" value="TreeGrafter"/>
</dbReference>
<dbReference type="PANTHER" id="PTHR43394">
    <property type="entry name" value="ATP-DEPENDENT PERMEASE MDL1, MITOCHONDRIAL"/>
    <property type="match status" value="1"/>
</dbReference>
<dbReference type="SMART" id="SM00382">
    <property type="entry name" value="AAA"/>
    <property type="match status" value="1"/>
</dbReference>
<keyword evidence="2" id="KW-0813">Transport</keyword>
<keyword evidence="3" id="KW-1003">Cell membrane</keyword>
<evidence type="ECO:0000256" key="4">
    <source>
        <dbReference type="ARBA" id="ARBA00022692"/>
    </source>
</evidence>
<dbReference type="PANTHER" id="PTHR43394:SF1">
    <property type="entry name" value="ATP-BINDING CASSETTE SUB-FAMILY B MEMBER 10, MITOCHONDRIAL"/>
    <property type="match status" value="1"/>
</dbReference>
<dbReference type="CDD" id="cd07346">
    <property type="entry name" value="ABC_6TM_exporters"/>
    <property type="match status" value="1"/>
</dbReference>
<feature type="transmembrane region" description="Helical" evidence="9">
    <location>
        <begin position="146"/>
        <end position="165"/>
    </location>
</feature>
<evidence type="ECO:0000256" key="5">
    <source>
        <dbReference type="ARBA" id="ARBA00022741"/>
    </source>
</evidence>
<dbReference type="Gene3D" id="1.20.1560.10">
    <property type="entry name" value="ABC transporter type 1, transmembrane domain"/>
    <property type="match status" value="1"/>
</dbReference>
<comment type="subcellular location">
    <subcellularLocation>
        <location evidence="1">Cell membrane</location>
        <topology evidence="1">Multi-pass membrane protein</topology>
    </subcellularLocation>
</comment>
<dbReference type="PROSITE" id="PS50893">
    <property type="entry name" value="ABC_TRANSPORTER_2"/>
    <property type="match status" value="1"/>
</dbReference>
<evidence type="ECO:0000259" key="10">
    <source>
        <dbReference type="PROSITE" id="PS50893"/>
    </source>
</evidence>
<proteinExistence type="predicted"/>
<organism evidence="12">
    <name type="scientific">uncultured Chloroflexota bacterium</name>
    <dbReference type="NCBI Taxonomy" id="166587"/>
    <lineage>
        <taxon>Bacteria</taxon>
        <taxon>Bacillati</taxon>
        <taxon>Chloroflexota</taxon>
        <taxon>environmental samples</taxon>
    </lineage>
</organism>
<keyword evidence="4 9" id="KW-0812">Transmembrane</keyword>
<feature type="domain" description="ABC transmembrane type-1" evidence="11">
    <location>
        <begin position="32"/>
        <end position="314"/>
    </location>
</feature>
<evidence type="ECO:0000259" key="11">
    <source>
        <dbReference type="PROSITE" id="PS50929"/>
    </source>
</evidence>
<dbReference type="InterPro" id="IPR039421">
    <property type="entry name" value="Type_1_exporter"/>
</dbReference>
<gene>
    <name evidence="12" type="ORF">AVDCRST_MAG77-3166</name>
</gene>
<dbReference type="GO" id="GO:0005886">
    <property type="term" value="C:plasma membrane"/>
    <property type="evidence" value="ECO:0007669"/>
    <property type="project" value="UniProtKB-SubCell"/>
</dbReference>
<reference evidence="12" key="1">
    <citation type="submission" date="2020-02" db="EMBL/GenBank/DDBJ databases">
        <authorList>
            <person name="Meier V. D."/>
        </authorList>
    </citation>
    <scope>NUCLEOTIDE SEQUENCE</scope>
    <source>
        <strain evidence="12">AVDCRST_MAG77</strain>
    </source>
</reference>
<feature type="transmembrane region" description="Helical" evidence="9">
    <location>
        <begin position="273"/>
        <end position="292"/>
    </location>
</feature>
<evidence type="ECO:0000256" key="9">
    <source>
        <dbReference type="SAM" id="Phobius"/>
    </source>
</evidence>
<name>A0A6J4J6W6_9CHLR</name>
<keyword evidence="6 12" id="KW-0067">ATP-binding</keyword>
<dbReference type="PROSITE" id="PS50929">
    <property type="entry name" value="ABC_TM1F"/>
    <property type="match status" value="1"/>
</dbReference>
<keyword evidence="5" id="KW-0547">Nucleotide-binding</keyword>
<dbReference type="SUPFAM" id="SSF90123">
    <property type="entry name" value="ABC transporter transmembrane region"/>
    <property type="match status" value="1"/>
</dbReference>
<accession>A0A6J4J6W6</accession>
<dbReference type="GO" id="GO:0005524">
    <property type="term" value="F:ATP binding"/>
    <property type="evidence" value="ECO:0007669"/>
    <property type="project" value="UniProtKB-KW"/>
</dbReference>
<evidence type="ECO:0000256" key="7">
    <source>
        <dbReference type="ARBA" id="ARBA00022989"/>
    </source>
</evidence>
<keyword evidence="8 9" id="KW-0472">Membrane</keyword>
<evidence type="ECO:0000256" key="1">
    <source>
        <dbReference type="ARBA" id="ARBA00004651"/>
    </source>
</evidence>
<evidence type="ECO:0000313" key="12">
    <source>
        <dbReference type="EMBL" id="CAA9271092.1"/>
    </source>
</evidence>
<evidence type="ECO:0000256" key="2">
    <source>
        <dbReference type="ARBA" id="ARBA00022448"/>
    </source>
</evidence>
<dbReference type="InterPro" id="IPR003593">
    <property type="entry name" value="AAA+_ATPase"/>
</dbReference>
<dbReference type="SUPFAM" id="SSF52540">
    <property type="entry name" value="P-loop containing nucleoside triphosphate hydrolases"/>
    <property type="match status" value="1"/>
</dbReference>
<evidence type="ECO:0000256" key="8">
    <source>
        <dbReference type="ARBA" id="ARBA00023136"/>
    </source>
</evidence>
<keyword evidence="7 9" id="KW-1133">Transmembrane helix</keyword>
<dbReference type="InterPro" id="IPR011527">
    <property type="entry name" value="ABC1_TM_dom"/>
</dbReference>
<dbReference type="GO" id="GO:0016887">
    <property type="term" value="F:ATP hydrolysis activity"/>
    <property type="evidence" value="ECO:0007669"/>
    <property type="project" value="InterPro"/>
</dbReference>
<dbReference type="EMBL" id="CADCTC010000176">
    <property type="protein sequence ID" value="CAA9271092.1"/>
    <property type="molecule type" value="Genomic_DNA"/>
</dbReference>
<feature type="transmembrane region" description="Helical" evidence="9">
    <location>
        <begin position="171"/>
        <end position="189"/>
    </location>
</feature>
<feature type="domain" description="ABC transporter" evidence="10">
    <location>
        <begin position="350"/>
        <end position="586"/>
    </location>
</feature>
<evidence type="ECO:0000256" key="3">
    <source>
        <dbReference type="ARBA" id="ARBA00022475"/>
    </source>
</evidence>